<gene>
    <name evidence="2" type="ORF">TH63_08540</name>
</gene>
<protein>
    <submittedName>
        <fullName evidence="2">Uncharacterized protein</fullName>
    </submittedName>
</protein>
<keyword evidence="1" id="KW-0812">Transmembrane</keyword>
<dbReference type="AlphaFoldDB" id="A0A0H4VK07"/>
<proteinExistence type="predicted"/>
<organism evidence="2 3">
    <name type="scientific">Rufibacter radiotolerans</name>
    <dbReference type="NCBI Taxonomy" id="1379910"/>
    <lineage>
        <taxon>Bacteria</taxon>
        <taxon>Pseudomonadati</taxon>
        <taxon>Bacteroidota</taxon>
        <taxon>Cytophagia</taxon>
        <taxon>Cytophagales</taxon>
        <taxon>Hymenobacteraceae</taxon>
        <taxon>Rufibacter</taxon>
    </lineage>
</organism>
<dbReference type="EMBL" id="CP010777">
    <property type="protein sequence ID" value="AKQ45688.1"/>
    <property type="molecule type" value="Genomic_DNA"/>
</dbReference>
<evidence type="ECO:0000313" key="2">
    <source>
        <dbReference type="EMBL" id="AKQ45688.1"/>
    </source>
</evidence>
<name>A0A0H4VK07_9BACT</name>
<dbReference type="OrthoDB" id="848790at2"/>
<evidence type="ECO:0000313" key="3">
    <source>
        <dbReference type="Proteomes" id="UP000036458"/>
    </source>
</evidence>
<keyword evidence="3" id="KW-1185">Reference proteome</keyword>
<dbReference type="RefSeq" id="WP_048920581.1">
    <property type="nucleotide sequence ID" value="NZ_CP010777.1"/>
</dbReference>
<reference evidence="2 3" key="1">
    <citation type="submission" date="2015-01" db="EMBL/GenBank/DDBJ databases">
        <title>Rufibacter sp./DG31D/ whole genome sequencing.</title>
        <authorList>
            <person name="Kim M.K."/>
            <person name="Srinivasan S."/>
            <person name="Lee J.-J."/>
        </authorList>
    </citation>
    <scope>NUCLEOTIDE SEQUENCE [LARGE SCALE GENOMIC DNA]</scope>
    <source>
        <strain evidence="2 3">DG31D</strain>
    </source>
</reference>
<dbReference type="PATRIC" id="fig|1379910.4.peg.1858"/>
<dbReference type="KEGG" id="ruf:TH63_08540"/>
<dbReference type="Proteomes" id="UP000036458">
    <property type="component" value="Chromosome"/>
</dbReference>
<keyword evidence="1" id="KW-0472">Membrane</keyword>
<sequence>MIRLIKKGGWLALWLFPLVTWAQLPSIKMEGYFLQDSVQLGQSVKYILLSRQAVQAEVVFPDSTFSFAPFELVRKEFFPTRTVRGISTDSTVYTLRTFHLKPVQHLQLHARLFFREDTLQLNTLPDSVVLIQNVKVPPDDLPLMTNTQLEHVADKFNYLYWGLGLLAGAIFIGGIWGLFGNGILLRYNLYVLRKDQSQFQYRFQTSKDRFRRMKTLDHLERAITLWKNYLTKLEDEEISSFTTKEITTYYEEDERVGNSLKICDRAIYGNIISDDETEVADALTKLAEFAALRYVLIRDSLRHVANSR</sequence>
<dbReference type="STRING" id="1379910.TH63_08540"/>
<accession>A0A0H4VK07</accession>
<evidence type="ECO:0000256" key="1">
    <source>
        <dbReference type="SAM" id="Phobius"/>
    </source>
</evidence>
<feature type="transmembrane region" description="Helical" evidence="1">
    <location>
        <begin position="158"/>
        <end position="184"/>
    </location>
</feature>
<keyword evidence="1" id="KW-1133">Transmembrane helix</keyword>